<gene>
    <name evidence="1" type="ORF">HMPREF9488_01353</name>
</gene>
<dbReference type="HOGENOM" id="CLU_094498_0_0_9"/>
<dbReference type="Pfam" id="PF14107">
    <property type="entry name" value="DUF4280"/>
    <property type="match status" value="1"/>
</dbReference>
<evidence type="ECO:0008006" key="3">
    <source>
        <dbReference type="Google" id="ProtNLM"/>
    </source>
</evidence>
<dbReference type="AlphaFoldDB" id="E7G9B5"/>
<comment type="caution">
    <text evidence="1">The sequence shown here is derived from an EMBL/GenBank/DDBJ whole genome shotgun (WGS) entry which is preliminary data.</text>
</comment>
<dbReference type="STRING" id="100884.GCA_000269565_03197"/>
<reference evidence="1 2" key="1">
    <citation type="submission" date="2010-12" db="EMBL/GenBank/DDBJ databases">
        <title>The Genome Sequence of Coprobacillus sp. strain 29_1.</title>
        <authorList>
            <consortium name="The Broad Institute Genome Sequencing Platform"/>
            <person name="Earl A."/>
            <person name="Ward D."/>
            <person name="Feldgarden M."/>
            <person name="Gevers D."/>
            <person name="Daigneault M."/>
            <person name="Sibley C.D."/>
            <person name="White A."/>
            <person name="Strauss J."/>
            <person name="Allen-Vercoe E."/>
            <person name="Young S.K."/>
            <person name="Zeng Q."/>
            <person name="Gargeya S."/>
            <person name="Fitzgerald M."/>
            <person name="Haas B."/>
            <person name="Abouelleil A."/>
            <person name="Alvarado L."/>
            <person name="Arachchi H.M."/>
            <person name="Berlin A."/>
            <person name="Brown A."/>
            <person name="Chapman S.B."/>
            <person name="Chen Z."/>
            <person name="Dunbar C."/>
            <person name="Freedman E."/>
            <person name="Gearin G."/>
            <person name="Gellesch M."/>
            <person name="Goldberg J."/>
            <person name="Griggs A."/>
            <person name="Gujja S."/>
            <person name="Heilman E."/>
            <person name="Heiman D."/>
            <person name="Howarth C."/>
            <person name="Larson L."/>
            <person name="Lui A."/>
            <person name="MacDonald P.J.P."/>
            <person name="Mehta T."/>
            <person name="Montmayeur A."/>
            <person name="Murphy C."/>
            <person name="Neiman D."/>
            <person name="Pearson M."/>
            <person name="Priest M."/>
            <person name="Roberts A."/>
            <person name="Saif S."/>
            <person name="Shea T."/>
            <person name="Shenoy N."/>
            <person name="Sisk P."/>
            <person name="Stolte C."/>
            <person name="Sykes S."/>
            <person name="White J."/>
            <person name="Yandava C."/>
            <person name="Nusbaum C."/>
            <person name="Birren B."/>
        </authorList>
    </citation>
    <scope>NUCLEOTIDE SEQUENCE [LARGE SCALE GENOMIC DNA]</scope>
    <source>
        <strain evidence="1 2">29_1</strain>
    </source>
</reference>
<dbReference type="Proteomes" id="UP000003157">
    <property type="component" value="Unassembled WGS sequence"/>
</dbReference>
<name>E7G9B5_9FIRM</name>
<dbReference type="eggNOG" id="ENOG5031DZ3">
    <property type="taxonomic scope" value="Bacteria"/>
</dbReference>
<proteinExistence type="predicted"/>
<dbReference type="InterPro" id="IPR025460">
    <property type="entry name" value="DUF4280"/>
</dbReference>
<sequence length="119" mass="12639">MLKCTFGQAPTPLMVLPPRPLANAMPVATMLDYVPFKNILPFGMCSNPANPMVASATAAALGVLTPMPCLPLILSPWLNTSTKVQIQGGMAIHDKSQLICSYGGQITIIQSMTPTINIQ</sequence>
<dbReference type="EMBL" id="ADKX01000024">
    <property type="protein sequence ID" value="EFW05405.1"/>
    <property type="molecule type" value="Genomic_DNA"/>
</dbReference>
<protein>
    <recommendedName>
        <fullName evidence="3">DUF4280 domain-containing protein</fullName>
    </recommendedName>
</protein>
<keyword evidence="2" id="KW-1185">Reference proteome</keyword>
<evidence type="ECO:0000313" key="1">
    <source>
        <dbReference type="EMBL" id="EFW05405.1"/>
    </source>
</evidence>
<organism evidence="1 2">
    <name type="scientific">Coprobacillus cateniformis</name>
    <dbReference type="NCBI Taxonomy" id="100884"/>
    <lineage>
        <taxon>Bacteria</taxon>
        <taxon>Bacillati</taxon>
        <taxon>Bacillota</taxon>
        <taxon>Erysipelotrichia</taxon>
        <taxon>Erysipelotrichales</taxon>
        <taxon>Coprobacillaceae</taxon>
        <taxon>Coprobacillus</taxon>
    </lineage>
</organism>
<accession>E7G9B5</accession>
<evidence type="ECO:0000313" key="2">
    <source>
        <dbReference type="Proteomes" id="UP000003157"/>
    </source>
</evidence>